<dbReference type="OrthoDB" id="8007002at2759"/>
<dbReference type="KEGG" id="dgr:6561442"/>
<feature type="region of interest" description="Disordered" evidence="1">
    <location>
        <begin position="1"/>
        <end position="52"/>
    </location>
</feature>
<dbReference type="AlphaFoldDB" id="B4JBG0"/>
<keyword evidence="3" id="KW-1185">Reference proteome</keyword>
<dbReference type="OMA" id="AQPWQHV"/>
<proteinExistence type="predicted"/>
<feature type="compositionally biased region" description="Polar residues" evidence="1">
    <location>
        <begin position="112"/>
        <end position="133"/>
    </location>
</feature>
<feature type="region of interest" description="Disordered" evidence="1">
    <location>
        <begin position="81"/>
        <end position="136"/>
    </location>
</feature>
<dbReference type="PhylomeDB" id="B4JBG0"/>
<protein>
    <submittedName>
        <fullName evidence="2">GH11545</fullName>
    </submittedName>
</protein>
<accession>B4JBG0</accession>
<dbReference type="Proteomes" id="UP000001070">
    <property type="component" value="Unassembled WGS sequence"/>
</dbReference>
<dbReference type="FunCoup" id="B4JBG0">
    <property type="interactions" value="23"/>
</dbReference>
<dbReference type="eggNOG" id="ENOG502TM0S">
    <property type="taxonomic scope" value="Eukaryota"/>
</dbReference>
<gene>
    <name evidence="2" type="primary">Dgri\GH11545</name>
    <name evidence="2" type="ORF">Dgri_GH11545</name>
</gene>
<evidence type="ECO:0000256" key="1">
    <source>
        <dbReference type="SAM" id="MobiDB-lite"/>
    </source>
</evidence>
<organism evidence="3">
    <name type="scientific">Drosophila grimshawi</name>
    <name type="common">Hawaiian fruit fly</name>
    <name type="synonym">Idiomyia grimshawi</name>
    <dbReference type="NCBI Taxonomy" id="7222"/>
    <lineage>
        <taxon>Eukaryota</taxon>
        <taxon>Metazoa</taxon>
        <taxon>Ecdysozoa</taxon>
        <taxon>Arthropoda</taxon>
        <taxon>Hexapoda</taxon>
        <taxon>Insecta</taxon>
        <taxon>Pterygota</taxon>
        <taxon>Neoptera</taxon>
        <taxon>Endopterygota</taxon>
        <taxon>Diptera</taxon>
        <taxon>Brachycera</taxon>
        <taxon>Muscomorpha</taxon>
        <taxon>Ephydroidea</taxon>
        <taxon>Drosophilidae</taxon>
        <taxon>Drosophila</taxon>
        <taxon>Hawaiian Drosophila</taxon>
    </lineage>
</organism>
<dbReference type="HOGENOM" id="CLU_110403_0_0_1"/>
<name>B4JBG0_DROGR</name>
<reference evidence="2 3" key="1">
    <citation type="journal article" date="2007" name="Nature">
        <title>Evolution of genes and genomes on the Drosophila phylogeny.</title>
        <authorList>
            <consortium name="Drosophila 12 Genomes Consortium"/>
            <person name="Clark A.G."/>
            <person name="Eisen M.B."/>
            <person name="Smith D.R."/>
            <person name="Bergman C.M."/>
            <person name="Oliver B."/>
            <person name="Markow T.A."/>
            <person name="Kaufman T.C."/>
            <person name="Kellis M."/>
            <person name="Gelbart W."/>
            <person name="Iyer V.N."/>
            <person name="Pollard D.A."/>
            <person name="Sackton T.B."/>
            <person name="Larracuente A.M."/>
            <person name="Singh N.D."/>
            <person name="Abad J.P."/>
            <person name="Abt D.N."/>
            <person name="Adryan B."/>
            <person name="Aguade M."/>
            <person name="Akashi H."/>
            <person name="Anderson W.W."/>
            <person name="Aquadro C.F."/>
            <person name="Ardell D.H."/>
            <person name="Arguello R."/>
            <person name="Artieri C.G."/>
            <person name="Barbash D.A."/>
            <person name="Barker D."/>
            <person name="Barsanti P."/>
            <person name="Batterham P."/>
            <person name="Batzoglou S."/>
            <person name="Begun D."/>
            <person name="Bhutkar A."/>
            <person name="Blanco E."/>
            <person name="Bosak S.A."/>
            <person name="Bradley R.K."/>
            <person name="Brand A.D."/>
            <person name="Brent M.R."/>
            <person name="Brooks A.N."/>
            <person name="Brown R.H."/>
            <person name="Butlin R.K."/>
            <person name="Caggese C."/>
            <person name="Calvi B.R."/>
            <person name="Bernardo de Carvalho A."/>
            <person name="Caspi A."/>
            <person name="Castrezana S."/>
            <person name="Celniker S.E."/>
            <person name="Chang J.L."/>
            <person name="Chapple C."/>
            <person name="Chatterji S."/>
            <person name="Chinwalla A."/>
            <person name="Civetta A."/>
            <person name="Clifton S.W."/>
            <person name="Comeron J.M."/>
            <person name="Costello J.C."/>
            <person name="Coyne J.A."/>
            <person name="Daub J."/>
            <person name="David R.G."/>
            <person name="Delcher A.L."/>
            <person name="Delehaunty K."/>
            <person name="Do C.B."/>
            <person name="Ebling H."/>
            <person name="Edwards K."/>
            <person name="Eickbush T."/>
            <person name="Evans J.D."/>
            <person name="Filipski A."/>
            <person name="Findeiss S."/>
            <person name="Freyhult E."/>
            <person name="Fulton L."/>
            <person name="Fulton R."/>
            <person name="Garcia A.C."/>
            <person name="Gardiner A."/>
            <person name="Garfield D.A."/>
            <person name="Garvin B.E."/>
            <person name="Gibson G."/>
            <person name="Gilbert D."/>
            <person name="Gnerre S."/>
            <person name="Godfrey J."/>
            <person name="Good R."/>
            <person name="Gotea V."/>
            <person name="Gravely B."/>
            <person name="Greenberg A.J."/>
            <person name="Griffiths-Jones S."/>
            <person name="Gross S."/>
            <person name="Guigo R."/>
            <person name="Gustafson E.A."/>
            <person name="Haerty W."/>
            <person name="Hahn M.W."/>
            <person name="Halligan D.L."/>
            <person name="Halpern A.L."/>
            <person name="Halter G.M."/>
            <person name="Han M.V."/>
            <person name="Heger A."/>
            <person name="Hillier L."/>
            <person name="Hinrichs A.S."/>
            <person name="Holmes I."/>
            <person name="Hoskins R.A."/>
            <person name="Hubisz M.J."/>
            <person name="Hultmark D."/>
            <person name="Huntley M.A."/>
            <person name="Jaffe D.B."/>
            <person name="Jagadeeshan S."/>
            <person name="Jeck W.R."/>
            <person name="Johnson J."/>
            <person name="Jones C.D."/>
            <person name="Jordan W.C."/>
            <person name="Karpen G.H."/>
            <person name="Kataoka E."/>
            <person name="Keightley P.D."/>
            <person name="Kheradpour P."/>
            <person name="Kirkness E.F."/>
            <person name="Koerich L.B."/>
            <person name="Kristiansen K."/>
            <person name="Kudrna D."/>
            <person name="Kulathinal R.J."/>
            <person name="Kumar S."/>
            <person name="Kwok R."/>
            <person name="Lander E."/>
            <person name="Langley C.H."/>
            <person name="Lapoint R."/>
            <person name="Lazzaro B.P."/>
            <person name="Lee S.J."/>
            <person name="Levesque L."/>
            <person name="Li R."/>
            <person name="Lin C.F."/>
            <person name="Lin M.F."/>
            <person name="Lindblad-Toh K."/>
            <person name="Llopart A."/>
            <person name="Long M."/>
            <person name="Low L."/>
            <person name="Lozovsky E."/>
            <person name="Lu J."/>
            <person name="Luo M."/>
            <person name="Machado C.A."/>
            <person name="Makalowski W."/>
            <person name="Marzo M."/>
            <person name="Matsuda M."/>
            <person name="Matzkin L."/>
            <person name="McAllister B."/>
            <person name="McBride C.S."/>
            <person name="McKernan B."/>
            <person name="McKernan K."/>
            <person name="Mendez-Lago M."/>
            <person name="Minx P."/>
            <person name="Mollenhauer M.U."/>
            <person name="Montooth K."/>
            <person name="Mount S.M."/>
            <person name="Mu X."/>
            <person name="Myers E."/>
            <person name="Negre B."/>
            <person name="Newfeld S."/>
            <person name="Nielsen R."/>
            <person name="Noor M.A."/>
            <person name="O'Grady P."/>
            <person name="Pachter L."/>
            <person name="Papaceit M."/>
            <person name="Parisi M.J."/>
            <person name="Parisi M."/>
            <person name="Parts L."/>
            <person name="Pedersen J.S."/>
            <person name="Pesole G."/>
            <person name="Phillippy A.M."/>
            <person name="Ponting C.P."/>
            <person name="Pop M."/>
            <person name="Porcelli D."/>
            <person name="Powell J.R."/>
            <person name="Prohaska S."/>
            <person name="Pruitt K."/>
            <person name="Puig M."/>
            <person name="Quesneville H."/>
            <person name="Ram K.R."/>
            <person name="Rand D."/>
            <person name="Rasmussen M.D."/>
            <person name="Reed L.K."/>
            <person name="Reenan R."/>
            <person name="Reily A."/>
            <person name="Remington K.A."/>
            <person name="Rieger T.T."/>
            <person name="Ritchie M.G."/>
            <person name="Robin C."/>
            <person name="Rogers Y.H."/>
            <person name="Rohde C."/>
            <person name="Rozas J."/>
            <person name="Rubenfield M.J."/>
            <person name="Ruiz A."/>
            <person name="Russo S."/>
            <person name="Salzberg S.L."/>
            <person name="Sanchez-Gracia A."/>
            <person name="Saranga D.J."/>
            <person name="Sato H."/>
            <person name="Schaeffer S.W."/>
            <person name="Schatz M.C."/>
            <person name="Schlenke T."/>
            <person name="Schwartz R."/>
            <person name="Segarra C."/>
            <person name="Singh R.S."/>
            <person name="Sirot L."/>
            <person name="Sirota M."/>
            <person name="Sisneros N.B."/>
            <person name="Smith C.D."/>
            <person name="Smith T.F."/>
            <person name="Spieth J."/>
            <person name="Stage D.E."/>
            <person name="Stark A."/>
            <person name="Stephan W."/>
            <person name="Strausberg R.L."/>
            <person name="Strempel S."/>
            <person name="Sturgill D."/>
            <person name="Sutton G."/>
            <person name="Sutton G.G."/>
            <person name="Tao W."/>
            <person name="Teichmann S."/>
            <person name="Tobari Y.N."/>
            <person name="Tomimura Y."/>
            <person name="Tsolas J.M."/>
            <person name="Valente V.L."/>
            <person name="Venter E."/>
            <person name="Venter J.C."/>
            <person name="Vicario S."/>
            <person name="Vieira F.G."/>
            <person name="Vilella A.J."/>
            <person name="Villasante A."/>
            <person name="Walenz B."/>
            <person name="Wang J."/>
            <person name="Wasserman M."/>
            <person name="Watts T."/>
            <person name="Wilson D."/>
            <person name="Wilson R.K."/>
            <person name="Wing R.A."/>
            <person name="Wolfner M.F."/>
            <person name="Wong A."/>
            <person name="Wong G.K."/>
            <person name="Wu C.I."/>
            <person name="Wu G."/>
            <person name="Yamamoto D."/>
            <person name="Yang H.P."/>
            <person name="Yang S.P."/>
            <person name="Yorke J.A."/>
            <person name="Yoshida K."/>
            <person name="Zdobnov E."/>
            <person name="Zhang P."/>
            <person name="Zhang Y."/>
            <person name="Zimin A.V."/>
            <person name="Baldwin J."/>
            <person name="Abdouelleil A."/>
            <person name="Abdulkadir J."/>
            <person name="Abebe A."/>
            <person name="Abera B."/>
            <person name="Abreu J."/>
            <person name="Acer S.C."/>
            <person name="Aftuck L."/>
            <person name="Alexander A."/>
            <person name="An P."/>
            <person name="Anderson E."/>
            <person name="Anderson S."/>
            <person name="Arachi H."/>
            <person name="Azer M."/>
            <person name="Bachantsang P."/>
            <person name="Barry A."/>
            <person name="Bayul T."/>
            <person name="Berlin A."/>
            <person name="Bessette D."/>
            <person name="Bloom T."/>
            <person name="Blye J."/>
            <person name="Boguslavskiy L."/>
            <person name="Bonnet C."/>
            <person name="Boukhgalter B."/>
            <person name="Bourzgui I."/>
            <person name="Brown A."/>
            <person name="Cahill P."/>
            <person name="Channer S."/>
            <person name="Cheshatsang Y."/>
            <person name="Chuda L."/>
            <person name="Citroen M."/>
            <person name="Collymore A."/>
            <person name="Cooke P."/>
            <person name="Costello M."/>
            <person name="D'Aco K."/>
            <person name="Daza R."/>
            <person name="De Haan G."/>
            <person name="DeGray S."/>
            <person name="DeMaso C."/>
            <person name="Dhargay N."/>
            <person name="Dooley K."/>
            <person name="Dooley E."/>
            <person name="Doricent M."/>
            <person name="Dorje P."/>
            <person name="Dorjee K."/>
            <person name="Dupes A."/>
            <person name="Elong R."/>
            <person name="Falk J."/>
            <person name="Farina A."/>
            <person name="Faro S."/>
            <person name="Ferguson D."/>
            <person name="Fisher S."/>
            <person name="Foley C.D."/>
            <person name="Franke A."/>
            <person name="Friedrich D."/>
            <person name="Gadbois L."/>
            <person name="Gearin G."/>
            <person name="Gearin C.R."/>
            <person name="Giannoukos G."/>
            <person name="Goode T."/>
            <person name="Graham J."/>
            <person name="Grandbois E."/>
            <person name="Grewal S."/>
            <person name="Gyaltsen K."/>
            <person name="Hafez N."/>
            <person name="Hagos B."/>
            <person name="Hall J."/>
            <person name="Henson C."/>
            <person name="Hollinger A."/>
            <person name="Honan T."/>
            <person name="Huard M.D."/>
            <person name="Hughes L."/>
            <person name="Hurhula B."/>
            <person name="Husby M.E."/>
            <person name="Kamat A."/>
            <person name="Kanga B."/>
            <person name="Kashin S."/>
            <person name="Khazanovich D."/>
            <person name="Kisner P."/>
            <person name="Lance K."/>
            <person name="Lara M."/>
            <person name="Lee W."/>
            <person name="Lennon N."/>
            <person name="Letendre F."/>
            <person name="LeVine R."/>
            <person name="Lipovsky A."/>
            <person name="Liu X."/>
            <person name="Liu J."/>
            <person name="Liu S."/>
            <person name="Lokyitsang T."/>
            <person name="Lokyitsang Y."/>
            <person name="Lubonja R."/>
            <person name="Lui A."/>
            <person name="MacDonald P."/>
            <person name="Magnisalis V."/>
            <person name="Maru K."/>
            <person name="Matthews C."/>
            <person name="McCusker W."/>
            <person name="McDonough S."/>
            <person name="Mehta T."/>
            <person name="Meldrim J."/>
            <person name="Meneus L."/>
            <person name="Mihai O."/>
            <person name="Mihalev A."/>
            <person name="Mihova T."/>
            <person name="Mittelman R."/>
            <person name="Mlenga V."/>
            <person name="Montmayeur A."/>
            <person name="Mulrain L."/>
            <person name="Navidi A."/>
            <person name="Naylor J."/>
            <person name="Negash T."/>
            <person name="Nguyen T."/>
            <person name="Nguyen N."/>
            <person name="Nicol R."/>
            <person name="Norbu C."/>
            <person name="Norbu N."/>
            <person name="Novod N."/>
            <person name="O'Neill B."/>
            <person name="Osman S."/>
            <person name="Markiewicz E."/>
            <person name="Oyono O.L."/>
            <person name="Patti C."/>
            <person name="Phunkhang P."/>
            <person name="Pierre F."/>
            <person name="Priest M."/>
            <person name="Raghuraman S."/>
            <person name="Rege F."/>
            <person name="Reyes R."/>
            <person name="Rise C."/>
            <person name="Rogov P."/>
            <person name="Ross K."/>
            <person name="Ryan E."/>
            <person name="Settipalli S."/>
            <person name="Shea T."/>
            <person name="Sherpa N."/>
            <person name="Shi L."/>
            <person name="Shih D."/>
            <person name="Sparrow T."/>
            <person name="Spaulding J."/>
            <person name="Stalker J."/>
            <person name="Stange-Thomann N."/>
            <person name="Stavropoulos S."/>
            <person name="Stone C."/>
            <person name="Strader C."/>
            <person name="Tesfaye S."/>
            <person name="Thomson T."/>
            <person name="Thoulutsang Y."/>
            <person name="Thoulutsang D."/>
            <person name="Topham K."/>
            <person name="Topping I."/>
            <person name="Tsamla T."/>
            <person name="Vassiliev H."/>
            <person name="Vo A."/>
            <person name="Wangchuk T."/>
            <person name="Wangdi T."/>
            <person name="Weiand M."/>
            <person name="Wilkinson J."/>
            <person name="Wilson A."/>
            <person name="Yadav S."/>
            <person name="Young G."/>
            <person name="Yu Q."/>
            <person name="Zembek L."/>
            <person name="Zhong D."/>
            <person name="Zimmer A."/>
            <person name="Zwirko Z."/>
            <person name="Jaffe D.B."/>
            <person name="Alvarez P."/>
            <person name="Brockman W."/>
            <person name="Butler J."/>
            <person name="Chin C."/>
            <person name="Gnerre S."/>
            <person name="Grabherr M."/>
            <person name="Kleber M."/>
            <person name="Mauceli E."/>
            <person name="MacCallum I."/>
        </authorList>
    </citation>
    <scope>NUCLEOTIDE SEQUENCE [LARGE SCALE GENOMIC DNA]</scope>
    <source>
        <strain evidence="3">Tucson 15287-2541.00</strain>
    </source>
</reference>
<dbReference type="EMBL" id="CH916368">
    <property type="protein sequence ID" value="EDW03983.1"/>
    <property type="molecule type" value="Genomic_DNA"/>
</dbReference>
<dbReference type="InParanoid" id="B4JBG0"/>
<feature type="compositionally biased region" description="Basic and acidic residues" evidence="1">
    <location>
        <begin position="81"/>
        <end position="92"/>
    </location>
</feature>
<evidence type="ECO:0000313" key="2">
    <source>
        <dbReference type="EMBL" id="EDW03983.1"/>
    </source>
</evidence>
<evidence type="ECO:0000313" key="3">
    <source>
        <dbReference type="Proteomes" id="UP000001070"/>
    </source>
</evidence>
<sequence>MFHSDVKRLNNRHKRDVADRSKNWGKKKFTPNAFRRTEAEPVPEETSQPWNHVKNDILDGEHEERNAERFDMNSAQAKEFRRQREQNHRRNIIETSRNTKTKWESFDDDNNAAETSESKTNPGKKNYKETMTSKTKRSIMENPQNMDFTQRNYLRRKLTKAVMTQKNDSLNAAIQDMKRNACKVHKDQIQPLNKNNKFRNN</sequence>